<evidence type="ECO:0000313" key="2">
    <source>
        <dbReference type="Proteomes" id="UP000007029"/>
    </source>
</evidence>
<gene>
    <name evidence="1" type="ordered locus">RD1_4052</name>
</gene>
<protein>
    <submittedName>
        <fullName evidence="1">Uncharacterized protein</fullName>
    </submittedName>
</protein>
<dbReference type="Proteomes" id="UP000007029">
    <property type="component" value="Chromosome"/>
</dbReference>
<dbReference type="EMBL" id="CP000362">
    <property type="protein sequence ID" value="ABG33496.1"/>
    <property type="molecule type" value="Genomic_DNA"/>
</dbReference>
<sequence length="33" mass="3577">MKLLKTSLSCPHPEMGWAGSVMCEKTDVLEAIA</sequence>
<keyword evidence="2" id="KW-1185">Reference proteome</keyword>
<name>Q160U7_ROSDO</name>
<dbReference type="AlphaFoldDB" id="Q160U7"/>
<evidence type="ECO:0000313" key="1">
    <source>
        <dbReference type="EMBL" id="ABG33496.1"/>
    </source>
</evidence>
<accession>Q160U7</accession>
<proteinExistence type="predicted"/>
<reference evidence="1 2" key="1">
    <citation type="journal article" date="2007" name="J. Bacteriol.">
        <title>The complete genome sequence of Roseobacter denitrificans reveals a mixotrophic rather than photosynthetic metabolism.</title>
        <authorList>
            <person name="Swingley W.D."/>
            <person name="Sadekar S."/>
            <person name="Mastrian S.D."/>
            <person name="Matthies H.J."/>
            <person name="Hao J."/>
            <person name="Ramos H."/>
            <person name="Acharya C.R."/>
            <person name="Conrad A.L."/>
            <person name="Taylor H.L."/>
            <person name="Dejesa L.C."/>
            <person name="Shah M.K."/>
            <person name="O'huallachain M.E."/>
            <person name="Lince M.T."/>
            <person name="Blankenship R.E."/>
            <person name="Beatty J.T."/>
            <person name="Touchman J.W."/>
        </authorList>
    </citation>
    <scope>NUCLEOTIDE SEQUENCE [LARGE SCALE GENOMIC DNA]</scope>
    <source>
        <strain evidence="2">ATCC 33942 / OCh 114</strain>
    </source>
</reference>
<dbReference type="KEGG" id="rde:RD1_4052"/>
<organism evidence="1 2">
    <name type="scientific">Roseobacter denitrificans (strain ATCC 33942 / OCh 114)</name>
    <name type="common">Erythrobacter sp. (strain OCh 114)</name>
    <name type="synonym">Roseobacter denitrificans</name>
    <dbReference type="NCBI Taxonomy" id="375451"/>
    <lineage>
        <taxon>Bacteria</taxon>
        <taxon>Pseudomonadati</taxon>
        <taxon>Pseudomonadota</taxon>
        <taxon>Alphaproteobacteria</taxon>
        <taxon>Rhodobacterales</taxon>
        <taxon>Roseobacteraceae</taxon>
        <taxon>Roseobacter</taxon>
    </lineage>
</organism>
<dbReference type="HOGENOM" id="CLU_3383567_0_0_5"/>